<dbReference type="Proteomes" id="UP001295684">
    <property type="component" value="Unassembled WGS sequence"/>
</dbReference>
<dbReference type="Pfam" id="PF14200">
    <property type="entry name" value="RicinB_lectin_2"/>
    <property type="match status" value="1"/>
</dbReference>
<dbReference type="AlphaFoldDB" id="A0AAD1U453"/>
<keyword evidence="3" id="KW-1185">Reference proteome</keyword>
<reference evidence="2" key="1">
    <citation type="submission" date="2023-07" db="EMBL/GenBank/DDBJ databases">
        <authorList>
            <consortium name="AG Swart"/>
            <person name="Singh M."/>
            <person name="Singh A."/>
            <person name="Seah K."/>
            <person name="Emmerich C."/>
        </authorList>
    </citation>
    <scope>NUCLEOTIDE SEQUENCE</scope>
    <source>
        <strain evidence="2">DP1</strain>
    </source>
</reference>
<comment type="caution">
    <text evidence="2">The sequence shown here is derived from an EMBL/GenBank/DDBJ whole genome shotgun (WGS) entry which is preliminary data.</text>
</comment>
<dbReference type="PANTHER" id="PTHR13593">
    <property type="match status" value="1"/>
</dbReference>
<dbReference type="Gene3D" id="3.20.20.190">
    <property type="entry name" value="Phosphatidylinositol (PI) phosphodiesterase"/>
    <property type="match status" value="1"/>
</dbReference>
<dbReference type="InterPro" id="IPR000909">
    <property type="entry name" value="PLipase_C_PInositol-sp_X_dom"/>
</dbReference>
<gene>
    <name evidence="2" type="ORF">ECRASSUSDP1_LOCUS1168</name>
</gene>
<dbReference type="GO" id="GO:0008081">
    <property type="term" value="F:phosphoric diester hydrolase activity"/>
    <property type="evidence" value="ECO:0007669"/>
    <property type="project" value="InterPro"/>
</dbReference>
<evidence type="ECO:0000313" key="2">
    <source>
        <dbReference type="EMBL" id="CAI2359874.1"/>
    </source>
</evidence>
<dbReference type="InterPro" id="IPR017946">
    <property type="entry name" value="PLC-like_Pdiesterase_TIM-brl"/>
</dbReference>
<proteinExistence type="predicted"/>
<protein>
    <recommendedName>
        <fullName evidence="1">Phosphatidylinositol-specific phospholipase C X domain-containing protein</fullName>
    </recommendedName>
</protein>
<evidence type="ECO:0000259" key="1">
    <source>
        <dbReference type="SMART" id="SM00148"/>
    </source>
</evidence>
<dbReference type="Pfam" id="PF00388">
    <property type="entry name" value="PI-PLC-X"/>
    <property type="match status" value="1"/>
</dbReference>
<dbReference type="CDD" id="cd00161">
    <property type="entry name" value="beta-trefoil_Ricin-like"/>
    <property type="match status" value="1"/>
</dbReference>
<dbReference type="Gene3D" id="2.80.10.50">
    <property type="match status" value="1"/>
</dbReference>
<dbReference type="PROSITE" id="PS50007">
    <property type="entry name" value="PIPLC_X_DOMAIN"/>
    <property type="match status" value="1"/>
</dbReference>
<name>A0AAD1U453_EUPCR</name>
<feature type="domain" description="Phosphatidylinositol-specific phospholipase C X" evidence="1">
    <location>
        <begin position="210"/>
        <end position="365"/>
    </location>
</feature>
<dbReference type="SUPFAM" id="SSF50370">
    <property type="entry name" value="Ricin B-like lectins"/>
    <property type="match status" value="1"/>
</dbReference>
<dbReference type="GO" id="GO:0006629">
    <property type="term" value="P:lipid metabolic process"/>
    <property type="evidence" value="ECO:0007669"/>
    <property type="project" value="InterPro"/>
</dbReference>
<evidence type="ECO:0000313" key="3">
    <source>
        <dbReference type="Proteomes" id="UP001295684"/>
    </source>
</evidence>
<dbReference type="InterPro" id="IPR051057">
    <property type="entry name" value="PI-PLC_domain"/>
</dbReference>
<sequence length="530" mass="60479">MGSTMDTSKVYKLQNIGTNGYLDTYGGYDRAPDSPWHNGGRVQIGNIDVEGHHKHCTNQLWKLVDYEDNKYKLQNVGNGGYLDTYGGYERDPGNHDWHYNGRVQIGYDNVSPHHHCEFNNQTWKFIDQGDSIYKLESCMGGYLDTYSGYDKESGVHDHSHHGGRVQIGKVDCTPDDEVGFANQTWRLIECGTVEDYYSRVNETNWMKAVPDYVNISELSILGTHDSCARHNGHSFGFAKCQDKGLREQLNKGIRFIDIRVKRTKKKGLCVFHGEGWKGKIPLFVDQEKHFREVLEICHSFLSDNPSETILMSLKEEDVFSNLDDFKHQFNTAVNRMGESLAGRFLDSTSSPILKDARGKIVLFKRSGTQHVEISGIDITDFENKWRPNPGEGKLWYNVSDRYELYFKGFNMNDKKEAVREHIQAALDHPGSIFFTFLSAFKGSPVIPGSLTPNEVANSKNGMNLYATKLFYQMTDDSFGFRTPSVSRKFGIIAMDFFGDIMPHPRSRHYRPTCEMVARIIISNPGVSSWW</sequence>
<dbReference type="SUPFAM" id="SSF51695">
    <property type="entry name" value="PLC-like phosphodiesterases"/>
    <property type="match status" value="1"/>
</dbReference>
<dbReference type="InterPro" id="IPR000772">
    <property type="entry name" value="Ricin_B_lectin"/>
</dbReference>
<organism evidence="2 3">
    <name type="scientific">Euplotes crassus</name>
    <dbReference type="NCBI Taxonomy" id="5936"/>
    <lineage>
        <taxon>Eukaryota</taxon>
        <taxon>Sar</taxon>
        <taxon>Alveolata</taxon>
        <taxon>Ciliophora</taxon>
        <taxon>Intramacronucleata</taxon>
        <taxon>Spirotrichea</taxon>
        <taxon>Hypotrichia</taxon>
        <taxon>Euplotida</taxon>
        <taxon>Euplotidae</taxon>
        <taxon>Moneuplotes</taxon>
    </lineage>
</organism>
<dbReference type="PROSITE" id="PS50231">
    <property type="entry name" value="RICIN_B_LECTIN"/>
    <property type="match status" value="1"/>
</dbReference>
<dbReference type="SMART" id="SM00148">
    <property type="entry name" value="PLCXc"/>
    <property type="match status" value="1"/>
</dbReference>
<dbReference type="EMBL" id="CAMPGE010001104">
    <property type="protein sequence ID" value="CAI2359874.1"/>
    <property type="molecule type" value="Genomic_DNA"/>
</dbReference>
<accession>A0AAD1U453</accession>
<dbReference type="InterPro" id="IPR035992">
    <property type="entry name" value="Ricin_B-like_lectins"/>
</dbReference>
<dbReference type="PANTHER" id="PTHR13593:SF148">
    <property type="entry name" value="PHOSPHATIDYLINOSITOL-SPECIFIC PHOSPHOLIPASE C X DOMAIN-CONTAINING PROTEIN"/>
    <property type="match status" value="1"/>
</dbReference>